<evidence type="ECO:0000259" key="2">
    <source>
        <dbReference type="Pfam" id="PF25794"/>
    </source>
</evidence>
<comment type="caution">
    <text evidence="3">The sequence shown here is derived from an EMBL/GenBank/DDBJ whole genome shotgun (WGS) entry which is preliminary data.</text>
</comment>
<gene>
    <name evidence="3" type="ORF">Q8F55_002477</name>
</gene>
<dbReference type="Gene3D" id="3.30.565.10">
    <property type="entry name" value="Histidine kinase-like ATPase, C-terminal domain"/>
    <property type="match status" value="1"/>
</dbReference>
<dbReference type="InterPro" id="IPR022155">
    <property type="entry name" value="DUF3684"/>
</dbReference>
<evidence type="ECO:0000313" key="4">
    <source>
        <dbReference type="Proteomes" id="UP001565368"/>
    </source>
</evidence>
<feature type="region of interest" description="Disordered" evidence="1">
    <location>
        <begin position="1417"/>
        <end position="1471"/>
    </location>
</feature>
<dbReference type="Pfam" id="PF12449">
    <property type="entry name" value="DUF3684"/>
    <property type="match status" value="1"/>
</dbReference>
<feature type="region of interest" description="Disordered" evidence="1">
    <location>
        <begin position="352"/>
        <end position="383"/>
    </location>
</feature>
<dbReference type="EMBL" id="JBBXJM010000002">
    <property type="protein sequence ID" value="KAL1411516.1"/>
    <property type="molecule type" value="Genomic_DNA"/>
</dbReference>
<evidence type="ECO:0000256" key="1">
    <source>
        <dbReference type="SAM" id="MobiDB-lite"/>
    </source>
</evidence>
<dbReference type="PANTHER" id="PTHR47839:SF1">
    <property type="entry name" value="DOMAIN PROTEIN, PUTATIVE (AFU_ORTHOLOGUE AFUA_6G04830)-RELATED"/>
    <property type="match status" value="1"/>
</dbReference>
<dbReference type="GeneID" id="95983520"/>
<keyword evidence="4" id="KW-1185">Reference proteome</keyword>
<dbReference type="InterPro" id="IPR058210">
    <property type="entry name" value="SACS/Nov_dom"/>
</dbReference>
<proteinExistence type="predicted"/>
<protein>
    <recommendedName>
        <fullName evidence="2">Sacsin/Nov domain-containing protein</fullName>
    </recommendedName>
</protein>
<name>A0ABR3QA11_9TREE</name>
<organism evidence="3 4">
    <name type="scientific">Vanrija albida</name>
    <dbReference type="NCBI Taxonomy" id="181172"/>
    <lineage>
        <taxon>Eukaryota</taxon>
        <taxon>Fungi</taxon>
        <taxon>Dikarya</taxon>
        <taxon>Basidiomycota</taxon>
        <taxon>Agaricomycotina</taxon>
        <taxon>Tremellomycetes</taxon>
        <taxon>Trichosporonales</taxon>
        <taxon>Trichosporonaceae</taxon>
        <taxon>Vanrija</taxon>
    </lineage>
</organism>
<feature type="region of interest" description="Disordered" evidence="1">
    <location>
        <begin position="158"/>
        <end position="179"/>
    </location>
</feature>
<feature type="compositionally biased region" description="Gly residues" evidence="1">
    <location>
        <begin position="1511"/>
        <end position="1524"/>
    </location>
</feature>
<accession>A0ABR3QA11</accession>
<reference evidence="3 4" key="1">
    <citation type="submission" date="2023-08" db="EMBL/GenBank/DDBJ databases">
        <title>Annotated Genome Sequence of Vanrija albida AlHP1.</title>
        <authorList>
            <person name="Herzog R."/>
        </authorList>
    </citation>
    <scope>NUCLEOTIDE SEQUENCE [LARGE SCALE GENOMIC DNA]</scope>
    <source>
        <strain evidence="3 4">AlHP1</strain>
    </source>
</reference>
<feature type="compositionally biased region" description="Low complexity" evidence="1">
    <location>
        <begin position="163"/>
        <end position="178"/>
    </location>
</feature>
<dbReference type="RefSeq" id="XP_069211460.1">
    <property type="nucleotide sequence ID" value="XM_069351074.1"/>
</dbReference>
<feature type="region of interest" description="Disordered" evidence="1">
    <location>
        <begin position="1483"/>
        <end position="1540"/>
    </location>
</feature>
<dbReference type="SUPFAM" id="SSF55874">
    <property type="entry name" value="ATPase domain of HSP90 chaperone/DNA topoisomerase II/histidine kinase"/>
    <property type="match status" value="1"/>
</dbReference>
<feature type="domain" description="Sacsin/Nov" evidence="2">
    <location>
        <begin position="25"/>
        <end position="143"/>
    </location>
</feature>
<evidence type="ECO:0000313" key="3">
    <source>
        <dbReference type="EMBL" id="KAL1411516.1"/>
    </source>
</evidence>
<feature type="compositionally biased region" description="Pro residues" evidence="1">
    <location>
        <begin position="308"/>
        <end position="320"/>
    </location>
</feature>
<sequence>MPPPSRAELWSAGRDETVEVNQRALIDKILARYSGEHTIFRELLQNADDAGAHHVQVKFYTRAGIDAHEAGRPSAALPDVKHDAIHRYVVCNDGIPFRNEDWHRLKKIAEGNPDEEKIGAFGVGFYSLWSVCDDPFVESGNKWMGFYWKDGKDQLLARSGDLPPGSSPAAAAEPTSTGNPWTTFTMALREPTPLEGPLDFARFLVTSLTFMRTIKRIDMVVDDIKVLEVRKDVKGKTGVSRPGLNTTSTNAMMRVASVDATTMVITARVMKWLSATGVTPPPIPPPSAKTAARGLLASFFGRSTPVHDPTPPPPPTPPADPTEVDVLAREIHTYQADIKVSISNQFGRELERATKKSPPSRMPASLVYSREDESVTTDGTPTEKKAGVVFSGLCPPLDGDKSARVFIGQPTSQTTGIGGHLSARFIPTVERESIDLVDRHVAQWNRELLWVGGYLARLIYELELHELQQQWNKTTTTNQAARAQILARALHALKFFSFRPTTPSGAVGSEMESAFFSCARNNSNLPLLSTAGILTVGQVRVPHDELQLFLPELPVLTPPTVTDAPRAVARLRERGLLRDIAFDDVVKQLGQRPLTEKEMVYCLAWWQSIATVEGYTPQVRARLLDAAVVVTDDSKVVPLGVIRNYVNPQSTSIPTDMPLPPDTLPYTVTKQLKGTQIHSIFGWSELSLAHYVTYLANAPMSGSNGADPATDLRVSPAFAERVLTMLGRGWQSVSANQQTAITAALKEVACIPTRAGFKKPGEAYFENNLLFDDLPVIALPKTTAIKGGLEKMLLGIGVRRTVDLQLIFSRLIGGGTWGCFELMKYLVSVKDTLSHEEVARLRQTAAFPLEQAPLEDGTKPPIVRQKPHQLYEPTEAMRNLGLPVLDWGDAKWKSNSDEAKMMFELGLRKFPPVDVLLGIIAGRPPMNERALAYLLANSQTNYPSFDPLAYRDIAFIPATGADGKQIFAKPGQVFTNQACSLLGFAVARPPVSAPENAAKLRLATDPPMEQLVAALINNPLNDNDMGKAKAVFEYLASRVGTAQGAALAPLSVRPFIPVKEEKSVRLARPDEVYFVSKNGVESLYASAFTFIDFGDRANMFLRVCGVRAEPSHKDIARLLLRDPERMLRQAGSPSKYREQLRLLATNWSTFDSRLIAEMRSAPFLIASQRVPTKDAKKNVKEKDHLDDDRYDTEWVLCKASDAVTVNDPVLLQFFGKDILAAPEDDILEKFYLQLGSQTLSSRVNTDYVSSGIRPGTSRTATSAHRHVLERLTIYLAQVTRKETDYTSDWLSKGDNFVVQEASDIKARFTFRHGRVTKEHVETKYAMATRVPRSKSIVLTLSLTTPADYYDVAASLCQVLLKTHRADDVLILDSILATPLMALRKRGFNVDRILNQQNEERLRIKAEAAKDREAQVAAAAAAEKNARESSLTQLKNKGAGEPNGVPPLAVAQRQAQPTGGQQDPGVGAGAGAGSLFEQMRKWRGSMPGAFGGATPPTPSPGSEQGAQSYRGGPNGPGLPQIGGGSSTVTTARPTDPERIRHTVRHAVGASRPETGTQISDTKRRINDVAESQGHYCDDSAEADLRLAVDPGAQGCKVWLEPGKTFTEEQQKVCQRFAQHILIPLGEVYELKPSVINIFWDTQGPLIAFNRSGALFCNARYYSAWHDSDVAQGRLGEAFISWYFSLAHELAHNLESAHNASHEFYFSSISEEYFVRFAKLMQTRTSLLR</sequence>
<dbReference type="NCBIfam" id="NF047352">
    <property type="entry name" value="P_loop_sacsin"/>
    <property type="match status" value="1"/>
</dbReference>
<dbReference type="Pfam" id="PF25794">
    <property type="entry name" value="SACS"/>
    <property type="match status" value="1"/>
</dbReference>
<dbReference type="Proteomes" id="UP001565368">
    <property type="component" value="Unassembled WGS sequence"/>
</dbReference>
<feature type="region of interest" description="Disordered" evidence="1">
    <location>
        <begin position="301"/>
        <end position="321"/>
    </location>
</feature>
<dbReference type="InterPro" id="IPR036890">
    <property type="entry name" value="HATPase_C_sf"/>
</dbReference>
<dbReference type="PANTHER" id="PTHR47839">
    <property type="entry name" value="DOMAIN PROTEIN, PUTATIVE (AFU_ORTHOLOGUE AFUA_6G04830)-RELATED"/>
    <property type="match status" value="1"/>
</dbReference>